<evidence type="ECO:0000313" key="1">
    <source>
        <dbReference type="EMBL" id="CAB4161007.1"/>
    </source>
</evidence>
<accession>A0A6J5NPX3</accession>
<sequence>MKLQTDDDQLMAMAAHRYCLGRSSYIVGSCLDWLRDTWPQMTPNTQFVILRDTVDALAEERAGSPTIDAPGWVEAVAWMVKAMPPDRVESVRRALAWKGKPLDEYLGKAVAP</sequence>
<gene>
    <name evidence="1" type="ORF">UFOVP764_27</name>
</gene>
<dbReference type="EMBL" id="LR796711">
    <property type="protein sequence ID" value="CAB4161007.1"/>
    <property type="molecule type" value="Genomic_DNA"/>
</dbReference>
<name>A0A6J5NPX3_9CAUD</name>
<reference evidence="1" key="1">
    <citation type="submission" date="2020-04" db="EMBL/GenBank/DDBJ databases">
        <authorList>
            <person name="Chiriac C."/>
            <person name="Salcher M."/>
            <person name="Ghai R."/>
            <person name="Kavagutti S V."/>
        </authorList>
    </citation>
    <scope>NUCLEOTIDE SEQUENCE</scope>
</reference>
<protein>
    <submittedName>
        <fullName evidence="1">Uncharacterized protein</fullName>
    </submittedName>
</protein>
<proteinExistence type="predicted"/>
<organism evidence="1">
    <name type="scientific">uncultured Caudovirales phage</name>
    <dbReference type="NCBI Taxonomy" id="2100421"/>
    <lineage>
        <taxon>Viruses</taxon>
        <taxon>Duplodnaviria</taxon>
        <taxon>Heunggongvirae</taxon>
        <taxon>Uroviricota</taxon>
        <taxon>Caudoviricetes</taxon>
        <taxon>Peduoviridae</taxon>
        <taxon>Maltschvirus</taxon>
        <taxon>Maltschvirus maltsch</taxon>
    </lineage>
</organism>